<feature type="transmembrane region" description="Helical" evidence="5">
    <location>
        <begin position="101"/>
        <end position="120"/>
    </location>
</feature>
<keyword evidence="7" id="KW-1185">Reference proteome</keyword>
<gene>
    <name evidence="6" type="ORF">SPPG_06621</name>
</gene>
<dbReference type="InterPro" id="IPR051617">
    <property type="entry name" value="UNC-93-like_regulator"/>
</dbReference>
<evidence type="ECO:0000256" key="4">
    <source>
        <dbReference type="ARBA" id="ARBA00023136"/>
    </source>
</evidence>
<dbReference type="STRING" id="645134.A0A0L0HBB4"/>
<dbReference type="Proteomes" id="UP000053201">
    <property type="component" value="Unassembled WGS sequence"/>
</dbReference>
<evidence type="ECO:0000313" key="7">
    <source>
        <dbReference type="Proteomes" id="UP000053201"/>
    </source>
</evidence>
<keyword evidence="2 5" id="KW-0812">Transmembrane</keyword>
<dbReference type="SUPFAM" id="SSF103473">
    <property type="entry name" value="MFS general substrate transporter"/>
    <property type="match status" value="1"/>
</dbReference>
<keyword evidence="3 5" id="KW-1133">Transmembrane helix</keyword>
<dbReference type="GO" id="GO:0016020">
    <property type="term" value="C:membrane"/>
    <property type="evidence" value="ECO:0007669"/>
    <property type="project" value="UniProtKB-SubCell"/>
</dbReference>
<dbReference type="PANTHER" id="PTHR23294:SF0">
    <property type="entry name" value="UNC93-LIKE PROTEIN MFSD11"/>
    <property type="match status" value="1"/>
</dbReference>
<dbReference type="AlphaFoldDB" id="A0A0L0HBB4"/>
<dbReference type="RefSeq" id="XP_016606261.1">
    <property type="nucleotide sequence ID" value="XM_016754821.1"/>
</dbReference>
<reference evidence="6 7" key="1">
    <citation type="submission" date="2009-08" db="EMBL/GenBank/DDBJ databases">
        <title>The Genome Sequence of Spizellomyces punctatus strain DAOM BR117.</title>
        <authorList>
            <consortium name="The Broad Institute Genome Sequencing Platform"/>
            <person name="Russ C."/>
            <person name="Cuomo C."/>
            <person name="Shea T."/>
            <person name="Young S.K."/>
            <person name="Zeng Q."/>
            <person name="Koehrsen M."/>
            <person name="Haas B."/>
            <person name="Borodovsky M."/>
            <person name="Guigo R."/>
            <person name="Alvarado L."/>
            <person name="Berlin A."/>
            <person name="Bochicchio J."/>
            <person name="Borenstein D."/>
            <person name="Chapman S."/>
            <person name="Chen Z."/>
            <person name="Engels R."/>
            <person name="Freedman E."/>
            <person name="Gellesch M."/>
            <person name="Goldberg J."/>
            <person name="Griggs A."/>
            <person name="Gujja S."/>
            <person name="Heiman D."/>
            <person name="Hepburn T."/>
            <person name="Howarth C."/>
            <person name="Jen D."/>
            <person name="Larson L."/>
            <person name="Lewis B."/>
            <person name="Mehta T."/>
            <person name="Park D."/>
            <person name="Pearson M."/>
            <person name="Roberts A."/>
            <person name="Saif S."/>
            <person name="Shenoy N."/>
            <person name="Sisk P."/>
            <person name="Stolte C."/>
            <person name="Sykes S."/>
            <person name="Thomson T."/>
            <person name="Walk T."/>
            <person name="White J."/>
            <person name="Yandava C."/>
            <person name="Burger G."/>
            <person name="Gray M.W."/>
            <person name="Holland P.W.H."/>
            <person name="King N."/>
            <person name="Lang F.B.F."/>
            <person name="Roger A.J."/>
            <person name="Ruiz-Trillo I."/>
            <person name="Lander E."/>
            <person name="Nusbaum C."/>
        </authorList>
    </citation>
    <scope>NUCLEOTIDE SEQUENCE [LARGE SCALE GENOMIC DNA]</scope>
    <source>
        <strain evidence="6 7">DAOM BR117</strain>
    </source>
</reference>
<evidence type="ECO:0000256" key="3">
    <source>
        <dbReference type="ARBA" id="ARBA00022989"/>
    </source>
</evidence>
<dbReference type="EMBL" id="KQ257461">
    <property type="protein sequence ID" value="KNC98221.1"/>
    <property type="molecule type" value="Genomic_DNA"/>
</dbReference>
<name>A0A0L0HBB4_SPIPD</name>
<feature type="transmembrane region" description="Helical" evidence="5">
    <location>
        <begin position="222"/>
        <end position="243"/>
    </location>
</feature>
<dbReference type="VEuPathDB" id="FungiDB:SPPG_06621"/>
<comment type="subcellular location">
    <subcellularLocation>
        <location evidence="1">Membrane</location>
        <topology evidence="1">Multi-pass membrane protein</topology>
    </subcellularLocation>
</comment>
<keyword evidence="4 5" id="KW-0472">Membrane</keyword>
<organism evidence="6 7">
    <name type="scientific">Spizellomyces punctatus (strain DAOM BR117)</name>
    <dbReference type="NCBI Taxonomy" id="645134"/>
    <lineage>
        <taxon>Eukaryota</taxon>
        <taxon>Fungi</taxon>
        <taxon>Fungi incertae sedis</taxon>
        <taxon>Chytridiomycota</taxon>
        <taxon>Chytridiomycota incertae sedis</taxon>
        <taxon>Chytridiomycetes</taxon>
        <taxon>Spizellomycetales</taxon>
        <taxon>Spizellomycetaceae</taxon>
        <taxon>Spizellomyces</taxon>
    </lineage>
</organism>
<dbReference type="GO" id="GO:0022857">
    <property type="term" value="F:transmembrane transporter activity"/>
    <property type="evidence" value="ECO:0007669"/>
    <property type="project" value="InterPro"/>
</dbReference>
<dbReference type="GeneID" id="27689912"/>
<evidence type="ECO:0008006" key="8">
    <source>
        <dbReference type="Google" id="ProtNLM"/>
    </source>
</evidence>
<evidence type="ECO:0000256" key="1">
    <source>
        <dbReference type="ARBA" id="ARBA00004141"/>
    </source>
</evidence>
<evidence type="ECO:0000256" key="5">
    <source>
        <dbReference type="SAM" id="Phobius"/>
    </source>
</evidence>
<feature type="transmembrane region" description="Helical" evidence="5">
    <location>
        <begin position="336"/>
        <end position="356"/>
    </location>
</feature>
<proteinExistence type="predicted"/>
<feature type="transmembrane region" description="Helical" evidence="5">
    <location>
        <begin position="75"/>
        <end position="95"/>
    </location>
</feature>
<dbReference type="OMA" id="QFQDKTH"/>
<dbReference type="PANTHER" id="PTHR23294">
    <property type="entry name" value="ET TRANSLATION PRODUCT-RELATED"/>
    <property type="match status" value="1"/>
</dbReference>
<dbReference type="InterPro" id="IPR036259">
    <property type="entry name" value="MFS_trans_sf"/>
</dbReference>
<dbReference type="InParanoid" id="A0A0L0HBB4"/>
<evidence type="ECO:0000313" key="6">
    <source>
        <dbReference type="EMBL" id="KNC98221.1"/>
    </source>
</evidence>
<protein>
    <recommendedName>
        <fullName evidence="8">Major facilitator superfamily (MFS) profile domain-containing protein</fullName>
    </recommendedName>
</protein>
<feature type="transmembrane region" description="Helical" evidence="5">
    <location>
        <begin position="376"/>
        <end position="396"/>
    </location>
</feature>
<dbReference type="Pfam" id="PF07690">
    <property type="entry name" value="MFS_1"/>
    <property type="match status" value="1"/>
</dbReference>
<evidence type="ECO:0000256" key="2">
    <source>
        <dbReference type="ARBA" id="ARBA00022692"/>
    </source>
</evidence>
<dbReference type="eggNOG" id="ENOG502SUPQ">
    <property type="taxonomic scope" value="Eukaryota"/>
</dbReference>
<feature type="transmembrane region" description="Helical" evidence="5">
    <location>
        <begin position="132"/>
        <end position="149"/>
    </location>
</feature>
<feature type="transmembrane region" description="Helical" evidence="5">
    <location>
        <begin position="155"/>
        <end position="177"/>
    </location>
</feature>
<dbReference type="OrthoDB" id="196103at2759"/>
<dbReference type="Gene3D" id="1.20.1250.20">
    <property type="entry name" value="MFS general substrate transporter like domains"/>
    <property type="match status" value="1"/>
</dbReference>
<sequence length="487" mass="52077">MSHHSLLSNAAEVPTTEDVDTGLTSSIGRRASSHLIQRNKSKTEVEVGEDDSILKTAPLLQQDTTSVRGYTLKTVHLGAAFCLLFTAFNVAQAYITLLFPSIGTLVLGVIYGFFAIGSLGAPRVGELLGAKWAMCAASLLFVAFIGSLNSGMSRLVLFCSLLVGLGSGVLWINQGIWVSRLSDRTGGTLAGYFTGLFFTICNLNGVFGNLLAIALLQAGLGINIMIWGMFVAGALGSVLLIFADPMKPTTKPEPVPISEQVTAVWNVAKMKKSAVLVPCIWLQGCNLAFVFGRLPELLPTGSSGIAVAEVFLCYGLIQCIFSYVNGIIYDKFGYKPLLRSFLGTGLSAYLILLSLLPTLENSLHQKITSLLEPYLLVGGMLGHLDTTLNTTINLALSRSYKPGSETAAAFGFYRVGFCAAMSAVSLCSGGFSVGWVIVWNLTWTLIAGVVYFRFAGEVQGGSATVEQVLPTMQEPLASEKETVWNNE</sequence>
<feature type="transmembrane region" description="Helical" evidence="5">
    <location>
        <begin position="304"/>
        <end position="324"/>
    </location>
</feature>
<accession>A0A0L0HBB4</accession>
<feature type="transmembrane region" description="Helical" evidence="5">
    <location>
        <begin position="189"/>
        <end position="216"/>
    </location>
</feature>
<dbReference type="InterPro" id="IPR011701">
    <property type="entry name" value="MFS"/>
</dbReference>